<dbReference type="KEGG" id="gfe:Gferi_18210"/>
<dbReference type="EMBL" id="CP017269">
    <property type="protein sequence ID" value="AOT71317.1"/>
    <property type="molecule type" value="Genomic_DNA"/>
</dbReference>
<dbReference type="AlphaFoldDB" id="A0A1D8GK77"/>
<dbReference type="OrthoDB" id="9777465at2"/>
<dbReference type="GO" id="GO:0009098">
    <property type="term" value="P:L-leucine biosynthetic process"/>
    <property type="evidence" value="ECO:0007669"/>
    <property type="project" value="UniProtKB-UniRule"/>
</dbReference>
<dbReference type="HAMAP" id="MF_01032">
    <property type="entry name" value="LeuD_type2"/>
    <property type="match status" value="1"/>
</dbReference>
<comment type="pathway">
    <text evidence="3">Amino-acid biosynthesis; L-leucine biosynthesis; L-leucine from 3-methyl-2-oxobutanoate: step 2/4.</text>
</comment>
<dbReference type="PANTHER" id="PTHR43345:SF2">
    <property type="entry name" value="3-ISOPROPYLMALATE DEHYDRATASE SMALL SUBUNIT 1"/>
    <property type="match status" value="1"/>
</dbReference>
<keyword evidence="3" id="KW-0100">Branched-chain amino acid biosynthesis</keyword>
<dbReference type="CDD" id="cd01577">
    <property type="entry name" value="IPMI_Swivel"/>
    <property type="match status" value="1"/>
</dbReference>
<comment type="catalytic activity">
    <reaction evidence="3">
        <text>(2R,3S)-3-isopropylmalate = (2S)-2-isopropylmalate</text>
        <dbReference type="Rhea" id="RHEA:32287"/>
        <dbReference type="ChEBI" id="CHEBI:1178"/>
        <dbReference type="ChEBI" id="CHEBI:35121"/>
        <dbReference type="EC" id="4.2.1.33"/>
    </reaction>
</comment>
<evidence type="ECO:0000256" key="2">
    <source>
        <dbReference type="ARBA" id="ARBA00023239"/>
    </source>
</evidence>
<dbReference type="InterPro" id="IPR000573">
    <property type="entry name" value="AconitaseA/IPMdHydase_ssu_swvl"/>
</dbReference>
<dbReference type="STRING" id="1424294.Gferi_18210"/>
<dbReference type="GO" id="GO:0003861">
    <property type="term" value="F:3-isopropylmalate dehydratase activity"/>
    <property type="evidence" value="ECO:0007669"/>
    <property type="project" value="UniProtKB-UniRule"/>
</dbReference>
<evidence type="ECO:0000313" key="5">
    <source>
        <dbReference type="EMBL" id="AOT71317.1"/>
    </source>
</evidence>
<evidence type="ECO:0000256" key="1">
    <source>
        <dbReference type="ARBA" id="ARBA00009869"/>
    </source>
</evidence>
<keyword evidence="3" id="KW-0432">Leucine biosynthesis</keyword>
<protein>
    <recommendedName>
        <fullName evidence="3">3-isopropylmalate dehydratase small subunit</fullName>
        <ecNumber evidence="3">4.2.1.33</ecNumber>
    </recommendedName>
    <alternativeName>
        <fullName evidence="3">Alpha-IPM isomerase</fullName>
        <shortName evidence="3">IPMI</shortName>
    </alternativeName>
    <alternativeName>
        <fullName evidence="3">Isopropylmalate isomerase</fullName>
    </alternativeName>
</protein>
<accession>A0A1D8GK77</accession>
<dbReference type="InterPro" id="IPR050075">
    <property type="entry name" value="LeuD"/>
</dbReference>
<dbReference type="Gene3D" id="3.20.19.10">
    <property type="entry name" value="Aconitase, domain 4"/>
    <property type="match status" value="1"/>
</dbReference>
<comment type="subunit">
    <text evidence="3">Heterodimer of LeuC and LeuD.</text>
</comment>
<dbReference type="SUPFAM" id="SSF52016">
    <property type="entry name" value="LeuD/IlvD-like"/>
    <property type="match status" value="1"/>
</dbReference>
<dbReference type="InterPro" id="IPR011827">
    <property type="entry name" value="LeuD_type2/HacB/DmdB"/>
</dbReference>
<gene>
    <name evidence="3" type="primary">leuD</name>
    <name evidence="5" type="ORF">Gferi_18210</name>
</gene>
<dbReference type="UniPathway" id="UPA00048">
    <property type="reaction ID" value="UER00071"/>
</dbReference>
<feature type="domain" description="Aconitase A/isopropylmalate dehydratase small subunit swivel" evidence="4">
    <location>
        <begin position="49"/>
        <end position="103"/>
    </location>
</feature>
<proteinExistence type="inferred from homology"/>
<dbReference type="RefSeq" id="WP_069979006.1">
    <property type="nucleotide sequence ID" value="NZ_CP017269.1"/>
</dbReference>
<comment type="similarity">
    <text evidence="1 3">Belongs to the LeuD family. LeuD type 2 subfamily.</text>
</comment>
<dbReference type="EC" id="4.2.1.33" evidence="3"/>
<dbReference type="PANTHER" id="PTHR43345">
    <property type="entry name" value="3-ISOPROPYLMALATE DEHYDRATASE SMALL SUBUNIT 2-RELATED-RELATED"/>
    <property type="match status" value="1"/>
</dbReference>
<keyword evidence="6" id="KW-1185">Reference proteome</keyword>
<sequence length="166" mass="18136">MNKIVEGKAYVFGSNIDTDQIYPGRYLALTDPALVAEHVMEGADPDFVNKVQPGDIIVAAKNFGCGSSREHAVITIKNAGVGAILAESFSRIFYRNAINLGLPVLVIPDIAAKVKSGDRLSVDIQTGLVRNETSGIEVRGEQISEYMFHILENDGIKNLIKKKYEK</sequence>
<dbReference type="Pfam" id="PF00694">
    <property type="entry name" value="Aconitase_C"/>
    <property type="match status" value="1"/>
</dbReference>
<organism evidence="5 6">
    <name type="scientific">Geosporobacter ferrireducens</name>
    <dbReference type="NCBI Taxonomy" id="1424294"/>
    <lineage>
        <taxon>Bacteria</taxon>
        <taxon>Bacillati</taxon>
        <taxon>Bacillota</taxon>
        <taxon>Clostridia</taxon>
        <taxon>Peptostreptococcales</taxon>
        <taxon>Thermotaleaceae</taxon>
        <taxon>Geosporobacter</taxon>
    </lineage>
</organism>
<dbReference type="NCBIfam" id="TIGR02087">
    <property type="entry name" value="LEUD_arch"/>
    <property type="match status" value="1"/>
</dbReference>
<evidence type="ECO:0000256" key="3">
    <source>
        <dbReference type="HAMAP-Rule" id="MF_01032"/>
    </source>
</evidence>
<reference evidence="5 6" key="1">
    <citation type="submission" date="2016-09" db="EMBL/GenBank/DDBJ databases">
        <title>Genomic analysis reveals versatility of anaerobic energy metabolism of Geosporobacter ferrireducens IRF9 of phylum Firmicutes.</title>
        <authorList>
            <person name="Kim S.-J."/>
        </authorList>
    </citation>
    <scope>NUCLEOTIDE SEQUENCE [LARGE SCALE GENOMIC DNA]</scope>
    <source>
        <strain evidence="5 6">IRF9</strain>
    </source>
</reference>
<dbReference type="InterPro" id="IPR015928">
    <property type="entry name" value="Aconitase/3IPM_dehydase_swvl"/>
</dbReference>
<name>A0A1D8GK77_9FIRM</name>
<dbReference type="InterPro" id="IPR033940">
    <property type="entry name" value="IPMI_Swivel"/>
</dbReference>
<keyword evidence="3" id="KW-0028">Amino-acid biosynthesis</keyword>
<keyword evidence="2 3" id="KW-0456">Lyase</keyword>
<dbReference type="Proteomes" id="UP000095743">
    <property type="component" value="Chromosome"/>
</dbReference>
<evidence type="ECO:0000259" key="4">
    <source>
        <dbReference type="Pfam" id="PF00694"/>
    </source>
</evidence>
<comment type="function">
    <text evidence="3">Catalyzes the isomerization between 2-isopropylmalate and 3-isopropylmalate, via the formation of 2-isopropylmaleate.</text>
</comment>
<evidence type="ECO:0000313" key="6">
    <source>
        <dbReference type="Proteomes" id="UP000095743"/>
    </source>
</evidence>